<feature type="domain" description="PAC" evidence="12">
    <location>
        <begin position="215"/>
        <end position="268"/>
    </location>
</feature>
<keyword evidence="3" id="KW-0597">Phosphoprotein</keyword>
<keyword evidence="8" id="KW-0843">Virulence</keyword>
<dbReference type="Pfam" id="PF07568">
    <property type="entry name" value="HisKA_2"/>
    <property type="match status" value="1"/>
</dbReference>
<evidence type="ECO:0000259" key="12">
    <source>
        <dbReference type="PROSITE" id="PS50113"/>
    </source>
</evidence>
<dbReference type="SMART" id="SM00387">
    <property type="entry name" value="HATPase_c"/>
    <property type="match status" value="1"/>
</dbReference>
<evidence type="ECO:0000256" key="1">
    <source>
        <dbReference type="ARBA" id="ARBA00000085"/>
    </source>
</evidence>
<dbReference type="PANTHER" id="PTHR41523:SF8">
    <property type="entry name" value="ETHYLENE RESPONSE SENSOR PROTEIN"/>
    <property type="match status" value="1"/>
</dbReference>
<dbReference type="Pfam" id="PF08447">
    <property type="entry name" value="PAS_3"/>
    <property type="match status" value="1"/>
</dbReference>
<dbReference type="GO" id="GO:0004673">
    <property type="term" value="F:protein histidine kinase activity"/>
    <property type="evidence" value="ECO:0007669"/>
    <property type="project" value="UniProtKB-EC"/>
</dbReference>
<proteinExistence type="predicted"/>
<dbReference type="InterPro" id="IPR000700">
    <property type="entry name" value="PAS-assoc_C"/>
</dbReference>
<feature type="domain" description="PAS" evidence="11">
    <location>
        <begin position="128"/>
        <end position="173"/>
    </location>
</feature>
<evidence type="ECO:0000313" key="13">
    <source>
        <dbReference type="EMBL" id="KUG05633.1"/>
    </source>
</evidence>
<gene>
    <name evidence="13" type="ORF">ASZ90_016940</name>
</gene>
<dbReference type="InterPro" id="IPR001789">
    <property type="entry name" value="Sig_transdc_resp-reg_receiver"/>
</dbReference>
<dbReference type="GO" id="GO:0000160">
    <property type="term" value="P:phosphorelay signal transduction system"/>
    <property type="evidence" value="ECO:0007669"/>
    <property type="project" value="InterPro"/>
</dbReference>
<dbReference type="EC" id="2.7.13.3" evidence="2"/>
<dbReference type="SUPFAM" id="SSF52172">
    <property type="entry name" value="CheY-like"/>
    <property type="match status" value="1"/>
</dbReference>
<evidence type="ECO:0000256" key="3">
    <source>
        <dbReference type="ARBA" id="ARBA00022553"/>
    </source>
</evidence>
<dbReference type="InterPro" id="IPR011006">
    <property type="entry name" value="CheY-like_superfamily"/>
</dbReference>
<feature type="domain" description="PAS" evidence="11">
    <location>
        <begin position="269"/>
        <end position="342"/>
    </location>
</feature>
<keyword evidence="6" id="KW-0418">Kinase</keyword>
<dbReference type="SMART" id="SM00086">
    <property type="entry name" value="PAC"/>
    <property type="match status" value="2"/>
</dbReference>
<sequence length="609" mass="68856">MDDDPGFLALSRLSLEREGGFSIHTCESARDALAFLAEHPVDAIISDYRMLDMDGIELLKTLRQQGDQTPFIIFTGNVQKDLAARAFENGADFITQKAGDPKTAFADLVHKVRMAIHQRIVEARIRDHERREADILNFLPDATFAIDTSAEVIAWNRAMEKMTGIPAADMLGKGGYEYAVPFYGKRRPILIDLVFSGEETLAGSYPYIGKEGDKYFSEIYIPHMNCGRGAYLWFTASPLYDSEGEVIGAIESIRDITDRKWTEEKLKKREEELAAALEASGVGLWDWQIQAGIVECNEHFAEIVGYPVEEITPMPFKTWTKIAYADDLKRFNEQIRRHFASRSPLYEDEIRLHHRDGHLVWVLIRGKVVAWDGQGHPLRMTGTIMDITERKGHEAEIEASLHEKETLIKEIHHRVKNNMQVISSLLLLQRKQIGDPAIRTLFQESENRVFSIALVHEKLYRSKDLSKVDIQSHFQTMGEYLLATFGIEPGRIALDIHAEGVFLPIDQAVPLSLITNELLTNSLKHAFPEQRNGKVHISMVPENGTLRYRFHDDGVGFPPGLDFRNTESLGLQLVNGLVGQILGSITMQREGGTGFEIVFNRAIDTEDNL</sequence>
<dbReference type="AlphaFoldDB" id="A0A0W8EAZ7"/>
<protein>
    <recommendedName>
        <fullName evidence="2">histidine kinase</fullName>
        <ecNumber evidence="2">2.7.13.3</ecNumber>
    </recommendedName>
</protein>
<evidence type="ECO:0000256" key="6">
    <source>
        <dbReference type="ARBA" id="ARBA00022777"/>
    </source>
</evidence>
<dbReference type="InterPro" id="IPR036890">
    <property type="entry name" value="HATPase_C_sf"/>
</dbReference>
<dbReference type="Gene3D" id="3.30.565.10">
    <property type="entry name" value="Histidine kinase-like ATPase, C-terminal domain"/>
    <property type="match status" value="1"/>
</dbReference>
<dbReference type="InterPro" id="IPR001610">
    <property type="entry name" value="PAC"/>
</dbReference>
<feature type="domain" description="Histidine kinase" evidence="9">
    <location>
        <begin position="410"/>
        <end position="605"/>
    </location>
</feature>
<dbReference type="SMART" id="SM00091">
    <property type="entry name" value="PAS"/>
    <property type="match status" value="2"/>
</dbReference>
<comment type="caution">
    <text evidence="13">The sequence shown here is derived from an EMBL/GenBank/DDBJ whole genome shotgun (WGS) entry which is preliminary data.</text>
</comment>
<accession>A0A0W8EAZ7</accession>
<dbReference type="Pfam" id="PF02518">
    <property type="entry name" value="HATPase_c"/>
    <property type="match status" value="1"/>
</dbReference>
<evidence type="ECO:0000256" key="5">
    <source>
        <dbReference type="ARBA" id="ARBA00022741"/>
    </source>
</evidence>
<feature type="domain" description="Response regulatory" evidence="10">
    <location>
        <begin position="1"/>
        <end position="112"/>
    </location>
</feature>
<dbReference type="SMART" id="SM00448">
    <property type="entry name" value="REC"/>
    <property type="match status" value="1"/>
</dbReference>
<dbReference type="InterPro" id="IPR013655">
    <property type="entry name" value="PAS_fold_3"/>
</dbReference>
<dbReference type="EMBL" id="LNQE01001792">
    <property type="protein sequence ID" value="KUG05633.1"/>
    <property type="molecule type" value="Genomic_DNA"/>
</dbReference>
<evidence type="ECO:0000259" key="11">
    <source>
        <dbReference type="PROSITE" id="PS50112"/>
    </source>
</evidence>
<dbReference type="CDD" id="cd00156">
    <property type="entry name" value="REC"/>
    <property type="match status" value="1"/>
</dbReference>
<dbReference type="InterPro" id="IPR005467">
    <property type="entry name" value="His_kinase_dom"/>
</dbReference>
<dbReference type="PROSITE" id="PS50109">
    <property type="entry name" value="HIS_KIN"/>
    <property type="match status" value="1"/>
</dbReference>
<feature type="domain" description="PAC" evidence="12">
    <location>
        <begin position="346"/>
        <end position="399"/>
    </location>
</feature>
<name>A0A0W8EAZ7_9ZZZZ</name>
<dbReference type="SUPFAM" id="SSF55785">
    <property type="entry name" value="PYP-like sensor domain (PAS domain)"/>
    <property type="match status" value="2"/>
</dbReference>
<evidence type="ECO:0000259" key="10">
    <source>
        <dbReference type="PROSITE" id="PS50110"/>
    </source>
</evidence>
<evidence type="ECO:0000256" key="8">
    <source>
        <dbReference type="ARBA" id="ARBA00023026"/>
    </source>
</evidence>
<dbReference type="InterPro" id="IPR000014">
    <property type="entry name" value="PAS"/>
</dbReference>
<dbReference type="InterPro" id="IPR035965">
    <property type="entry name" value="PAS-like_dom_sf"/>
</dbReference>
<dbReference type="SUPFAM" id="SSF55874">
    <property type="entry name" value="ATPase domain of HSP90 chaperone/DNA topoisomerase II/histidine kinase"/>
    <property type="match status" value="1"/>
</dbReference>
<dbReference type="PROSITE" id="PS50110">
    <property type="entry name" value="RESPONSE_REGULATORY"/>
    <property type="match status" value="1"/>
</dbReference>
<evidence type="ECO:0000259" key="9">
    <source>
        <dbReference type="PROSITE" id="PS50109"/>
    </source>
</evidence>
<dbReference type="PANTHER" id="PTHR41523">
    <property type="entry name" value="TWO-COMPONENT SYSTEM SENSOR PROTEIN"/>
    <property type="match status" value="1"/>
</dbReference>
<dbReference type="InterPro" id="IPR003594">
    <property type="entry name" value="HATPase_dom"/>
</dbReference>
<dbReference type="InterPro" id="IPR013656">
    <property type="entry name" value="PAS_4"/>
</dbReference>
<dbReference type="Pfam" id="PF00072">
    <property type="entry name" value="Response_reg"/>
    <property type="match status" value="1"/>
</dbReference>
<reference evidence="13" key="1">
    <citation type="journal article" date="2015" name="Proc. Natl. Acad. Sci. U.S.A.">
        <title>Networks of energetic and metabolic interactions define dynamics in microbial communities.</title>
        <authorList>
            <person name="Embree M."/>
            <person name="Liu J.K."/>
            <person name="Al-Bassam M.M."/>
            <person name="Zengler K."/>
        </authorList>
    </citation>
    <scope>NUCLEOTIDE SEQUENCE</scope>
</reference>
<dbReference type="CDD" id="cd00130">
    <property type="entry name" value="PAS"/>
    <property type="match status" value="2"/>
</dbReference>
<comment type="catalytic activity">
    <reaction evidence="1">
        <text>ATP + protein L-histidine = ADP + protein N-phospho-L-histidine.</text>
        <dbReference type="EC" id="2.7.13.3"/>
    </reaction>
</comment>
<keyword evidence="7" id="KW-0067">ATP-binding</keyword>
<evidence type="ECO:0000256" key="4">
    <source>
        <dbReference type="ARBA" id="ARBA00022679"/>
    </source>
</evidence>
<dbReference type="PROSITE" id="PS50112">
    <property type="entry name" value="PAS"/>
    <property type="match status" value="2"/>
</dbReference>
<dbReference type="PROSITE" id="PS50113">
    <property type="entry name" value="PAC"/>
    <property type="match status" value="2"/>
</dbReference>
<dbReference type="Pfam" id="PF08448">
    <property type="entry name" value="PAS_4"/>
    <property type="match status" value="1"/>
</dbReference>
<dbReference type="NCBIfam" id="TIGR00229">
    <property type="entry name" value="sensory_box"/>
    <property type="match status" value="1"/>
</dbReference>
<evidence type="ECO:0000256" key="2">
    <source>
        <dbReference type="ARBA" id="ARBA00012438"/>
    </source>
</evidence>
<dbReference type="InterPro" id="IPR011495">
    <property type="entry name" value="Sig_transdc_His_kin_sub2_dim/P"/>
</dbReference>
<evidence type="ECO:0000256" key="7">
    <source>
        <dbReference type="ARBA" id="ARBA00022840"/>
    </source>
</evidence>
<dbReference type="GO" id="GO:0005524">
    <property type="term" value="F:ATP binding"/>
    <property type="evidence" value="ECO:0007669"/>
    <property type="project" value="UniProtKB-KW"/>
</dbReference>
<keyword evidence="4" id="KW-0808">Transferase</keyword>
<organism evidence="13">
    <name type="scientific">hydrocarbon metagenome</name>
    <dbReference type="NCBI Taxonomy" id="938273"/>
    <lineage>
        <taxon>unclassified sequences</taxon>
        <taxon>metagenomes</taxon>
        <taxon>ecological metagenomes</taxon>
    </lineage>
</organism>
<dbReference type="Gene3D" id="3.40.50.2300">
    <property type="match status" value="1"/>
</dbReference>
<dbReference type="Gene3D" id="3.30.450.20">
    <property type="entry name" value="PAS domain"/>
    <property type="match status" value="2"/>
</dbReference>
<keyword evidence="5" id="KW-0547">Nucleotide-binding</keyword>